<dbReference type="Proteomes" id="UP000549765">
    <property type="component" value="Unassembled WGS sequence"/>
</dbReference>
<dbReference type="PANTHER" id="PTHR33498">
    <property type="entry name" value="TRANSPOSASE FOR INSERTION SEQUENCE ELEMENT IS1557"/>
    <property type="match status" value="1"/>
</dbReference>
<dbReference type="InterPro" id="IPR002560">
    <property type="entry name" value="Transposase_DDE"/>
</dbReference>
<dbReference type="RefSeq" id="WP_168721558.1">
    <property type="nucleotide sequence ID" value="NZ_JAAXPN010000001.1"/>
</dbReference>
<evidence type="ECO:0000313" key="2">
    <source>
        <dbReference type="EMBL" id="NKZ23777.1"/>
    </source>
</evidence>
<dbReference type="AlphaFoldDB" id="A0A7X6S3A8"/>
<comment type="caution">
    <text evidence="2">The sequence shown here is derived from an EMBL/GenBank/DDBJ whole genome shotgun (WGS) entry which is preliminary data.</text>
</comment>
<dbReference type="PANTHER" id="PTHR33498:SF1">
    <property type="entry name" value="TRANSPOSASE FOR INSERTION SEQUENCE ELEMENT IS1557"/>
    <property type="match status" value="1"/>
</dbReference>
<dbReference type="Pfam" id="PF01610">
    <property type="entry name" value="DDE_Tnp_ISL3"/>
    <property type="match status" value="1"/>
</dbReference>
<sequence length="379" mass="44180">MNKNGFKAVSILHNHTSEHVNVLNIRKQKYICPKCKKTSLAAVEDVRPNDHISLAVKRAVAVELTETLTAKYIAKTYNVSFNSIQRASKLWFQTNQSRFSWLPQHIAFDDFKSGSFAKAGMSVIVVDILRHRLLDVIKDRTNIVGYFSQYNIEARRAVKTVTVDLFTPYRKAIHELFPKAVIIADRFHVVTQAYQALNTLRIKVMKQFKTDSPEYRQLKRFHRLILKDSNDLNYETRTKRINYRYAYLSDSEVVDRILALSPELRVAYEFYQDIIYALKQRAGAYLANVLHDDTNLPPQMMKARRAIQKVYTEILNSFKYDFSNGPVEGMNNKIKVIKRIGYDFRNFENFRQRILIAFKNSFFAMNYKKATSSNLELVA</sequence>
<name>A0A7X6S3A8_9LACO</name>
<reference evidence="2 3" key="1">
    <citation type="submission" date="2020-04" db="EMBL/GenBank/DDBJ databases">
        <title>MicrobeNet Type strains.</title>
        <authorList>
            <person name="Nicholson A.C."/>
        </authorList>
    </citation>
    <scope>NUCLEOTIDE SEQUENCE [LARGE SCALE GENOMIC DNA]</scope>
    <source>
        <strain evidence="2 3">CCUG 61472</strain>
    </source>
</reference>
<keyword evidence="3" id="KW-1185">Reference proteome</keyword>
<dbReference type="EMBL" id="JAAXPN010000001">
    <property type="protein sequence ID" value="NKZ23777.1"/>
    <property type="molecule type" value="Genomic_DNA"/>
</dbReference>
<dbReference type="InterPro" id="IPR047951">
    <property type="entry name" value="Transpos_ISL3"/>
</dbReference>
<accession>A0A7X6S3A8</accession>
<proteinExistence type="predicted"/>
<evidence type="ECO:0000313" key="3">
    <source>
        <dbReference type="Proteomes" id="UP000549765"/>
    </source>
</evidence>
<organism evidence="2 3">
    <name type="scientific">Periweissella fabalis</name>
    <dbReference type="NCBI Taxonomy" id="1070421"/>
    <lineage>
        <taxon>Bacteria</taxon>
        <taxon>Bacillati</taxon>
        <taxon>Bacillota</taxon>
        <taxon>Bacilli</taxon>
        <taxon>Lactobacillales</taxon>
        <taxon>Lactobacillaceae</taxon>
        <taxon>Periweissella</taxon>
    </lineage>
</organism>
<protein>
    <submittedName>
        <fullName evidence="2">ISL3 family transposase</fullName>
    </submittedName>
</protein>
<evidence type="ECO:0000259" key="1">
    <source>
        <dbReference type="Pfam" id="PF01610"/>
    </source>
</evidence>
<gene>
    <name evidence="2" type="ORF">HF964_02990</name>
</gene>
<feature type="domain" description="Transposase IS204/IS1001/IS1096/IS1165 DDE" evidence="1">
    <location>
        <begin position="109"/>
        <end position="354"/>
    </location>
</feature>
<dbReference type="NCBIfam" id="NF033550">
    <property type="entry name" value="transpos_ISL3"/>
    <property type="match status" value="1"/>
</dbReference>